<keyword evidence="3" id="KW-0547">Nucleotide-binding</keyword>
<feature type="compositionally biased region" description="Acidic residues" evidence="8">
    <location>
        <begin position="74"/>
        <end position="85"/>
    </location>
</feature>
<evidence type="ECO:0000256" key="1">
    <source>
        <dbReference type="ARBA" id="ARBA00006914"/>
    </source>
</evidence>
<feature type="compositionally biased region" description="Basic and acidic residues" evidence="8">
    <location>
        <begin position="127"/>
        <end position="136"/>
    </location>
</feature>
<evidence type="ECO:0000256" key="7">
    <source>
        <dbReference type="ARBA" id="ARBA00048778"/>
    </source>
</evidence>
<keyword evidence="10" id="KW-0378">Hydrolase</keyword>
<dbReference type="GO" id="GO:0005634">
    <property type="term" value="C:nucleus"/>
    <property type="evidence" value="ECO:0007669"/>
    <property type="project" value="TreeGrafter"/>
</dbReference>
<organism evidence="10 11">
    <name type="scientific">Dactylonectria estremocensis</name>
    <dbReference type="NCBI Taxonomy" id="1079267"/>
    <lineage>
        <taxon>Eukaryota</taxon>
        <taxon>Fungi</taxon>
        <taxon>Dikarya</taxon>
        <taxon>Ascomycota</taxon>
        <taxon>Pezizomycotina</taxon>
        <taxon>Sordariomycetes</taxon>
        <taxon>Hypocreomycetidae</taxon>
        <taxon>Hypocreales</taxon>
        <taxon>Nectriaceae</taxon>
        <taxon>Dactylonectria</taxon>
    </lineage>
</organism>
<feature type="domain" description="AAA+ ATPase" evidence="9">
    <location>
        <begin position="518"/>
        <end position="654"/>
    </location>
</feature>
<dbReference type="GO" id="GO:0042254">
    <property type="term" value="P:ribosome biogenesis"/>
    <property type="evidence" value="ECO:0007669"/>
    <property type="project" value="TreeGrafter"/>
</dbReference>
<evidence type="ECO:0000313" key="11">
    <source>
        <dbReference type="Proteomes" id="UP000717696"/>
    </source>
</evidence>
<dbReference type="InterPro" id="IPR041569">
    <property type="entry name" value="AAA_lid_3"/>
</dbReference>
<keyword evidence="11" id="KW-1185">Reference proteome</keyword>
<comment type="caution">
    <text evidence="10">The sequence shown here is derived from an EMBL/GenBank/DDBJ whole genome shotgun (WGS) entry which is preliminary data.</text>
</comment>
<evidence type="ECO:0000313" key="10">
    <source>
        <dbReference type="EMBL" id="KAH7134773.1"/>
    </source>
</evidence>
<dbReference type="Gene3D" id="3.40.50.300">
    <property type="entry name" value="P-loop containing nucleotide triphosphate hydrolases"/>
    <property type="match status" value="2"/>
</dbReference>
<dbReference type="Pfam" id="PF00004">
    <property type="entry name" value="AAA"/>
    <property type="match status" value="2"/>
</dbReference>
<dbReference type="GO" id="GO:0007031">
    <property type="term" value="P:peroxisome organization"/>
    <property type="evidence" value="ECO:0007669"/>
    <property type="project" value="UniProtKB-KW"/>
</dbReference>
<feature type="compositionally biased region" description="Polar residues" evidence="8">
    <location>
        <begin position="138"/>
        <end position="156"/>
    </location>
</feature>
<evidence type="ECO:0000259" key="9">
    <source>
        <dbReference type="SMART" id="SM00382"/>
    </source>
</evidence>
<keyword evidence="4" id="KW-0067">ATP-binding</keyword>
<evidence type="ECO:0000256" key="2">
    <source>
        <dbReference type="ARBA" id="ARBA00022593"/>
    </source>
</evidence>
<evidence type="ECO:0000256" key="4">
    <source>
        <dbReference type="ARBA" id="ARBA00022840"/>
    </source>
</evidence>
<dbReference type="EMBL" id="JAGMUU010000017">
    <property type="protein sequence ID" value="KAH7134773.1"/>
    <property type="molecule type" value="Genomic_DNA"/>
</dbReference>
<dbReference type="Proteomes" id="UP000717696">
    <property type="component" value="Unassembled WGS sequence"/>
</dbReference>
<dbReference type="SMART" id="SM00382">
    <property type="entry name" value="AAA"/>
    <property type="match status" value="2"/>
</dbReference>
<name>A0A9P9EBV3_9HYPO</name>
<dbReference type="Pfam" id="PF17862">
    <property type="entry name" value="AAA_lid_3"/>
    <property type="match status" value="1"/>
</dbReference>
<evidence type="ECO:0000256" key="6">
    <source>
        <dbReference type="ARBA" id="ARBA00034532"/>
    </source>
</evidence>
<feature type="compositionally biased region" description="Basic and acidic residues" evidence="8">
    <location>
        <begin position="746"/>
        <end position="759"/>
    </location>
</feature>
<evidence type="ECO:0000256" key="5">
    <source>
        <dbReference type="ARBA" id="ARBA00032509"/>
    </source>
</evidence>
<dbReference type="InterPro" id="IPR050168">
    <property type="entry name" value="AAA_ATPase_domain"/>
</dbReference>
<dbReference type="PANTHER" id="PTHR23077">
    <property type="entry name" value="AAA-FAMILY ATPASE"/>
    <property type="match status" value="1"/>
</dbReference>
<reference evidence="10" key="1">
    <citation type="journal article" date="2021" name="Nat. Commun.">
        <title>Genetic determinants of endophytism in the Arabidopsis root mycobiome.</title>
        <authorList>
            <person name="Mesny F."/>
            <person name="Miyauchi S."/>
            <person name="Thiergart T."/>
            <person name="Pickel B."/>
            <person name="Atanasova L."/>
            <person name="Karlsson M."/>
            <person name="Huettel B."/>
            <person name="Barry K.W."/>
            <person name="Haridas S."/>
            <person name="Chen C."/>
            <person name="Bauer D."/>
            <person name="Andreopoulos W."/>
            <person name="Pangilinan J."/>
            <person name="LaButti K."/>
            <person name="Riley R."/>
            <person name="Lipzen A."/>
            <person name="Clum A."/>
            <person name="Drula E."/>
            <person name="Henrissat B."/>
            <person name="Kohler A."/>
            <person name="Grigoriev I.V."/>
            <person name="Martin F.M."/>
            <person name="Hacquard S."/>
        </authorList>
    </citation>
    <scope>NUCLEOTIDE SEQUENCE</scope>
    <source>
        <strain evidence="10">MPI-CAGE-AT-0021</strain>
    </source>
</reference>
<feature type="compositionally biased region" description="Basic and acidic residues" evidence="8">
    <location>
        <begin position="722"/>
        <end position="735"/>
    </location>
</feature>
<proteinExistence type="inferred from homology"/>
<gene>
    <name evidence="10" type="ORF">B0J13DRAFT_561190</name>
</gene>
<dbReference type="OrthoDB" id="27435at2759"/>
<evidence type="ECO:0000256" key="8">
    <source>
        <dbReference type="SAM" id="MobiDB-lite"/>
    </source>
</evidence>
<dbReference type="GO" id="GO:0003723">
    <property type="term" value="F:RNA binding"/>
    <property type="evidence" value="ECO:0007669"/>
    <property type="project" value="TreeGrafter"/>
</dbReference>
<feature type="domain" description="AAA+ ATPase" evidence="9">
    <location>
        <begin position="221"/>
        <end position="359"/>
    </location>
</feature>
<sequence>MGARRPVYLRVGLDEDVYQIIKKLEEANDGKPFKGITPAYEAIKRSNSKLSRQKKRPLEDAIDRVLQFRKQELDESDSEADLEEAEPVKPDDDRFLLNRQMTKHWHSESAPPVSNSGEGPVAKKRRLQAEGEERAGGNESSTSAPVLTPAPSNGQVETDALPTEKPKKIQHKKAQKSSRYTVEHPANTQRLAGVSEIYKELLDHARDLLKRPLYIHEVWRQDPGILISGPSGVGKKSLVRSLVSDLEVPMISLTGCLSDPERMERSLSEAIEEAMRLAPCIIFIEDLDLYMSNPGAKSYSDHHQRTLFEYKQQILRIQKEQPKDRPILAIATTSRLADVNPAALKLNLFERTIEMRVPDLEARRDIWKVVTEGMKLAEDIDFVELARITHGFVGADLVNVRTLAQRVARKRIQQNEVSRGQISEDPEEQIPALQDMEISSEIVASTIPDLRRHPVSLNDFQTAIENFTPLLRKHGFTSIPSVTWSQVGALRDVREQLNTSIIGPIKYPEIYQNAGLNRPAGCLIYGPPGCGKTLVAQAIANEAQASFILINGPELLNKYVGESERSVRELFSRARSSAPCILFFDEMDSIVPKRDNGSTESGNRVVNALLTELDGAQGRAGVYVIGTTNRPDMIDQAMLRPGRLSVRLFVDIPTADERVDILKAVYRTNHRDSTPEELASLESVARDPRCDGFSGADLGGLHTKAGESAVGRWFKGQTGGKSKPEISKADWEHALAKTRRSVSNPEEYREKHRDMHESI</sequence>
<dbReference type="InterPro" id="IPR003959">
    <property type="entry name" value="ATPase_AAA_core"/>
</dbReference>
<dbReference type="InterPro" id="IPR003593">
    <property type="entry name" value="AAA+_ATPase"/>
</dbReference>
<dbReference type="InterPro" id="IPR027417">
    <property type="entry name" value="P-loop_NTPase"/>
</dbReference>
<feature type="compositionally biased region" description="Basic and acidic residues" evidence="8">
    <location>
        <begin position="86"/>
        <end position="96"/>
    </location>
</feature>
<dbReference type="GO" id="GO:1990275">
    <property type="term" value="F:preribosome binding"/>
    <property type="evidence" value="ECO:0007669"/>
    <property type="project" value="TreeGrafter"/>
</dbReference>
<feature type="region of interest" description="Disordered" evidence="8">
    <location>
        <begin position="70"/>
        <end position="182"/>
    </location>
</feature>
<evidence type="ECO:0000256" key="3">
    <source>
        <dbReference type="ARBA" id="ARBA00022741"/>
    </source>
</evidence>
<dbReference type="GO" id="GO:0016887">
    <property type="term" value="F:ATP hydrolysis activity"/>
    <property type="evidence" value="ECO:0007669"/>
    <property type="project" value="InterPro"/>
</dbReference>
<dbReference type="FunFam" id="3.40.50.300:FF:000149">
    <property type="entry name" value="Nuclear valosin-containing protein-like"/>
    <property type="match status" value="1"/>
</dbReference>
<keyword evidence="2" id="KW-0962">Peroxisome biogenesis</keyword>
<dbReference type="Gene3D" id="1.10.8.60">
    <property type="match status" value="2"/>
</dbReference>
<feature type="region of interest" description="Disordered" evidence="8">
    <location>
        <begin position="713"/>
        <end position="759"/>
    </location>
</feature>
<comment type="catalytic activity">
    <reaction evidence="7">
        <text>ATP + H2O = ADP + phosphate + H(+)</text>
        <dbReference type="Rhea" id="RHEA:13065"/>
        <dbReference type="ChEBI" id="CHEBI:15377"/>
        <dbReference type="ChEBI" id="CHEBI:15378"/>
        <dbReference type="ChEBI" id="CHEBI:30616"/>
        <dbReference type="ChEBI" id="CHEBI:43474"/>
        <dbReference type="ChEBI" id="CHEBI:456216"/>
    </reaction>
    <physiologicalReaction direction="left-to-right" evidence="7">
        <dbReference type="Rhea" id="RHEA:13066"/>
    </physiologicalReaction>
</comment>
<dbReference type="CDD" id="cd19481">
    <property type="entry name" value="RecA-like_protease"/>
    <property type="match status" value="1"/>
</dbReference>
<dbReference type="SUPFAM" id="SSF52540">
    <property type="entry name" value="P-loop containing nucleoside triphosphate hydrolases"/>
    <property type="match status" value="2"/>
</dbReference>
<comment type="similarity">
    <text evidence="1">Belongs to the AAA ATPase family.</text>
</comment>
<dbReference type="PANTHER" id="PTHR23077:SF171">
    <property type="entry name" value="NUCLEAR VALOSIN-CONTAINING PROTEIN-LIKE"/>
    <property type="match status" value="1"/>
</dbReference>
<dbReference type="GO" id="GO:0005524">
    <property type="term" value="F:ATP binding"/>
    <property type="evidence" value="ECO:0007669"/>
    <property type="project" value="UniProtKB-KW"/>
</dbReference>
<protein>
    <recommendedName>
        <fullName evidence="6">Peroxisomal ATPase PEX1</fullName>
    </recommendedName>
    <alternativeName>
        <fullName evidence="5">Peroxin-1</fullName>
    </alternativeName>
</protein>
<dbReference type="AlphaFoldDB" id="A0A9P9EBV3"/>
<accession>A0A9P9EBV3</accession>